<feature type="compositionally biased region" description="Polar residues" evidence="3">
    <location>
        <begin position="30"/>
        <end position="42"/>
    </location>
</feature>
<dbReference type="EMBL" id="CAXHTB010000001">
    <property type="protein sequence ID" value="CAL0300590.1"/>
    <property type="molecule type" value="Genomic_DNA"/>
</dbReference>
<dbReference type="PANTHER" id="PTHR31174:SF31">
    <property type="entry name" value="LATE EMBRYOGENESIS ABUNDANT PROTEIN 3"/>
    <property type="match status" value="1"/>
</dbReference>
<keyword evidence="2" id="KW-0677">Repeat</keyword>
<keyword evidence="6" id="KW-1185">Reference proteome</keyword>
<reference evidence="5 6" key="1">
    <citation type="submission" date="2024-03" db="EMBL/GenBank/DDBJ databases">
        <authorList>
            <person name="Martinez-Hernandez J."/>
        </authorList>
    </citation>
    <scope>NUCLEOTIDE SEQUENCE [LARGE SCALE GENOMIC DNA]</scope>
</reference>
<dbReference type="AlphaFoldDB" id="A0AAV1VU81"/>
<feature type="domain" description="SMP" evidence="4">
    <location>
        <begin position="84"/>
        <end position="143"/>
    </location>
</feature>
<evidence type="ECO:0000256" key="2">
    <source>
        <dbReference type="ARBA" id="ARBA00022737"/>
    </source>
</evidence>
<name>A0AAV1VU81_LUPLU</name>
<gene>
    <name evidence="5" type="ORF">LLUT_LOCUS1650</name>
</gene>
<evidence type="ECO:0000313" key="5">
    <source>
        <dbReference type="EMBL" id="CAL0300590.1"/>
    </source>
</evidence>
<evidence type="ECO:0000256" key="1">
    <source>
        <dbReference type="ARBA" id="ARBA00010733"/>
    </source>
</evidence>
<dbReference type="PANTHER" id="PTHR31174">
    <property type="entry name" value="SEED MATURATION FAMILY PROTEIN"/>
    <property type="match status" value="1"/>
</dbReference>
<comment type="caution">
    <text evidence="5">The sequence shown here is derived from an EMBL/GenBank/DDBJ whole genome shotgun (WGS) entry which is preliminary data.</text>
</comment>
<feature type="region of interest" description="Disordered" evidence="3">
    <location>
        <begin position="30"/>
        <end position="80"/>
    </location>
</feature>
<accession>A0AAV1VU81</accession>
<dbReference type="InterPro" id="IPR007011">
    <property type="entry name" value="LEA_SMP_dom"/>
</dbReference>
<sequence>MLKDADYHVHLKGIDIGYGGKRYSAAATIMSQEQPQRPQTSDESTEQEPNKYGASKPLTSKEAAIMKTTENHALGKTQKSAPGVTIGEALEASAMTRAGNKAVDMSDAAAIQAAEMRATKKSETEAGGVGAIAQSAATKNSRASPFMEKTTLSDVVSNARERLSSDKTVTKEDAEGVIGAEIRNKKDMITTPGGVAASVAASATLNQNK</sequence>
<dbReference type="Pfam" id="PF04927">
    <property type="entry name" value="SMP"/>
    <property type="match status" value="2"/>
</dbReference>
<evidence type="ECO:0000313" key="6">
    <source>
        <dbReference type="Proteomes" id="UP001497480"/>
    </source>
</evidence>
<comment type="similarity">
    <text evidence="1">Belongs to the LEA type SMP family.</text>
</comment>
<proteinExistence type="inferred from homology"/>
<evidence type="ECO:0000256" key="3">
    <source>
        <dbReference type="SAM" id="MobiDB-lite"/>
    </source>
</evidence>
<feature type="domain" description="SMP" evidence="4">
    <location>
        <begin position="150"/>
        <end position="208"/>
    </location>
</feature>
<evidence type="ECO:0000259" key="4">
    <source>
        <dbReference type="Pfam" id="PF04927"/>
    </source>
</evidence>
<dbReference type="InterPro" id="IPR042971">
    <property type="entry name" value="LEA_SMP"/>
</dbReference>
<dbReference type="Proteomes" id="UP001497480">
    <property type="component" value="Unassembled WGS sequence"/>
</dbReference>
<organism evidence="5 6">
    <name type="scientific">Lupinus luteus</name>
    <name type="common">European yellow lupine</name>
    <dbReference type="NCBI Taxonomy" id="3873"/>
    <lineage>
        <taxon>Eukaryota</taxon>
        <taxon>Viridiplantae</taxon>
        <taxon>Streptophyta</taxon>
        <taxon>Embryophyta</taxon>
        <taxon>Tracheophyta</taxon>
        <taxon>Spermatophyta</taxon>
        <taxon>Magnoliopsida</taxon>
        <taxon>eudicotyledons</taxon>
        <taxon>Gunneridae</taxon>
        <taxon>Pentapetalae</taxon>
        <taxon>rosids</taxon>
        <taxon>fabids</taxon>
        <taxon>Fabales</taxon>
        <taxon>Fabaceae</taxon>
        <taxon>Papilionoideae</taxon>
        <taxon>50 kb inversion clade</taxon>
        <taxon>genistoids sensu lato</taxon>
        <taxon>core genistoids</taxon>
        <taxon>Genisteae</taxon>
        <taxon>Lupinus</taxon>
    </lineage>
</organism>
<protein>
    <recommendedName>
        <fullName evidence="4">SMP domain-containing protein</fullName>
    </recommendedName>
</protein>